<dbReference type="Proteomes" id="UP001501645">
    <property type="component" value="Unassembled WGS sequence"/>
</dbReference>
<dbReference type="RefSeq" id="WP_345441832.1">
    <property type="nucleotide sequence ID" value="NZ_BAABKO010000007.1"/>
</dbReference>
<dbReference type="NCBIfam" id="TIGR03860">
    <property type="entry name" value="FMN_nitrolo"/>
    <property type="match status" value="1"/>
</dbReference>
<evidence type="ECO:0000256" key="2">
    <source>
        <dbReference type="ARBA" id="ARBA00022643"/>
    </source>
</evidence>
<feature type="domain" description="Luciferase-like" evidence="7">
    <location>
        <begin position="30"/>
        <end position="376"/>
    </location>
</feature>
<dbReference type="Pfam" id="PF00296">
    <property type="entry name" value="Bac_luciferase"/>
    <property type="match status" value="1"/>
</dbReference>
<dbReference type="EMBL" id="BAABKO010000007">
    <property type="protein sequence ID" value="GAA4784881.1"/>
    <property type="molecule type" value="Genomic_DNA"/>
</dbReference>
<evidence type="ECO:0000313" key="8">
    <source>
        <dbReference type="EMBL" id="GAA4784881.1"/>
    </source>
</evidence>
<dbReference type="InterPro" id="IPR011251">
    <property type="entry name" value="Luciferase-like_dom"/>
</dbReference>
<name>A0ABP9AS00_9MICO</name>
<proteinExistence type="inferred from homology"/>
<dbReference type="InterPro" id="IPR016215">
    <property type="entry name" value="NTA_MOA"/>
</dbReference>
<keyword evidence="9" id="KW-1185">Reference proteome</keyword>
<sequence>MASPWKIGMFQCIGLMGAWKLPDNTSTDFLDLDHWLTMARRCEQAGVDFLFFADDYGYPVVDDAIPAGALRGGIQFPKGDPLAVLPALAAVTERLGLVTTLSTTVEKPPMVARKMATLDHMTKGRIGWNIVTGAGQNASARLFGVPMTEHDKRYEIAADHVDLTLTLWEGCWDEGGLVEDRETGVYADPDRVREIEHHGPHFDAKGILTVPPGPQRTPVLFQAGASAPGRDLAARYAEAVFLAAEVPALAEQIADIRRRAAAYGRDPRSIKCLIAGTFYVAGTEAEAHAIRERQLATRSFEDGAAAYAFFTGLDLSSMDPDKPLDPSAGLTQTGRTNVERFLGPDAPTVREIIEEFQRNSVMGTPIIGDVGQVADEAERVISATDADGFLVQPDHTGTFDSFLDLLMPELVRRGLVAAEPAPMTLRERLTESGSPHLPETHPGAAHRRARAAV</sequence>
<gene>
    <name evidence="8" type="ORF">GCM10023351_33190</name>
</gene>
<evidence type="ECO:0000256" key="3">
    <source>
        <dbReference type="ARBA" id="ARBA00023002"/>
    </source>
</evidence>
<protein>
    <submittedName>
        <fullName evidence="8">LLM class flavin-dependent oxidoreductase</fullName>
    </submittedName>
</protein>
<dbReference type="InterPro" id="IPR036661">
    <property type="entry name" value="Luciferase-like_sf"/>
</dbReference>
<comment type="similarity">
    <text evidence="5">Belongs to the NtaA/SnaA/DszA monooxygenase family.</text>
</comment>
<dbReference type="Gene3D" id="3.20.20.30">
    <property type="entry name" value="Luciferase-like domain"/>
    <property type="match status" value="1"/>
</dbReference>
<evidence type="ECO:0000313" key="9">
    <source>
        <dbReference type="Proteomes" id="UP001501645"/>
    </source>
</evidence>
<evidence type="ECO:0000256" key="6">
    <source>
        <dbReference type="SAM" id="MobiDB-lite"/>
    </source>
</evidence>
<keyword evidence="2" id="KW-0288">FMN</keyword>
<dbReference type="PIRSF" id="PIRSF000337">
    <property type="entry name" value="NTA_MOA"/>
    <property type="match status" value="1"/>
</dbReference>
<accession>A0ABP9AS00</accession>
<dbReference type="SUPFAM" id="SSF51679">
    <property type="entry name" value="Bacterial luciferase-like"/>
    <property type="match status" value="1"/>
</dbReference>
<comment type="caution">
    <text evidence="8">The sequence shown here is derived from an EMBL/GenBank/DDBJ whole genome shotgun (WGS) entry which is preliminary data.</text>
</comment>
<evidence type="ECO:0000256" key="5">
    <source>
        <dbReference type="ARBA" id="ARBA00033748"/>
    </source>
</evidence>
<keyword evidence="4" id="KW-0503">Monooxygenase</keyword>
<keyword evidence="3" id="KW-0560">Oxidoreductase</keyword>
<evidence type="ECO:0000256" key="1">
    <source>
        <dbReference type="ARBA" id="ARBA00022630"/>
    </source>
</evidence>
<feature type="compositionally biased region" description="Basic residues" evidence="6">
    <location>
        <begin position="444"/>
        <end position="453"/>
    </location>
</feature>
<evidence type="ECO:0000259" key="7">
    <source>
        <dbReference type="Pfam" id="PF00296"/>
    </source>
</evidence>
<organism evidence="8 9">
    <name type="scientific">Microbacterium gilvum</name>
    <dbReference type="NCBI Taxonomy" id="1336204"/>
    <lineage>
        <taxon>Bacteria</taxon>
        <taxon>Bacillati</taxon>
        <taxon>Actinomycetota</taxon>
        <taxon>Actinomycetes</taxon>
        <taxon>Micrococcales</taxon>
        <taxon>Microbacteriaceae</taxon>
        <taxon>Microbacterium</taxon>
    </lineage>
</organism>
<reference evidence="9" key="1">
    <citation type="journal article" date="2019" name="Int. J. Syst. Evol. Microbiol.">
        <title>The Global Catalogue of Microorganisms (GCM) 10K type strain sequencing project: providing services to taxonomists for standard genome sequencing and annotation.</title>
        <authorList>
            <consortium name="The Broad Institute Genomics Platform"/>
            <consortium name="The Broad Institute Genome Sequencing Center for Infectious Disease"/>
            <person name="Wu L."/>
            <person name="Ma J."/>
        </authorList>
    </citation>
    <scope>NUCLEOTIDE SEQUENCE [LARGE SCALE GENOMIC DNA]</scope>
    <source>
        <strain evidence="9">JCM 18537</strain>
    </source>
</reference>
<evidence type="ECO:0000256" key="4">
    <source>
        <dbReference type="ARBA" id="ARBA00023033"/>
    </source>
</evidence>
<dbReference type="InterPro" id="IPR051260">
    <property type="entry name" value="Diverse_substr_monoxygenases"/>
</dbReference>
<feature type="region of interest" description="Disordered" evidence="6">
    <location>
        <begin position="429"/>
        <end position="453"/>
    </location>
</feature>
<keyword evidence="1" id="KW-0285">Flavoprotein</keyword>
<dbReference type="PANTHER" id="PTHR30011">
    <property type="entry name" value="ALKANESULFONATE MONOOXYGENASE-RELATED"/>
    <property type="match status" value="1"/>
</dbReference>
<dbReference type="PANTHER" id="PTHR30011:SF16">
    <property type="entry name" value="C2H2 FINGER DOMAIN TRANSCRIPTION FACTOR (EUROFUNG)-RELATED"/>
    <property type="match status" value="1"/>
</dbReference>